<proteinExistence type="inferred from homology"/>
<comment type="subcellular location">
    <subcellularLocation>
        <location evidence="2 11">Cytoplasm</location>
    </subcellularLocation>
</comment>
<evidence type="ECO:0000256" key="8">
    <source>
        <dbReference type="ARBA" id="ARBA00022801"/>
    </source>
</evidence>
<dbReference type="Pfam" id="PF01503">
    <property type="entry name" value="PRA-PH"/>
    <property type="match status" value="1"/>
</dbReference>
<evidence type="ECO:0000256" key="2">
    <source>
        <dbReference type="ARBA" id="ARBA00004496"/>
    </source>
</evidence>
<dbReference type="SUPFAM" id="SSF101386">
    <property type="entry name" value="all-alpha NTP pyrophosphatases"/>
    <property type="match status" value="1"/>
</dbReference>
<comment type="caution">
    <text evidence="12">The sequence shown here is derived from an EMBL/GenBank/DDBJ whole genome shotgun (WGS) entry which is preliminary data.</text>
</comment>
<dbReference type="CDD" id="cd11534">
    <property type="entry name" value="NTP-PPase_HisIE_like"/>
    <property type="match status" value="1"/>
</dbReference>
<dbReference type="InterPro" id="IPR021130">
    <property type="entry name" value="PRib-ATP_PPHydrolase-like"/>
</dbReference>
<dbReference type="Gene3D" id="1.10.287.1080">
    <property type="entry name" value="MazG-like"/>
    <property type="match status" value="1"/>
</dbReference>
<accession>A0ABV7X084</accession>
<dbReference type="Proteomes" id="UP001595613">
    <property type="component" value="Unassembled WGS sequence"/>
</dbReference>
<evidence type="ECO:0000256" key="10">
    <source>
        <dbReference type="ARBA" id="ARBA00023102"/>
    </source>
</evidence>
<keyword evidence="13" id="KW-1185">Reference proteome</keyword>
<keyword evidence="7 11" id="KW-0547">Nucleotide-binding</keyword>
<comment type="pathway">
    <text evidence="3 11">Amino-acid biosynthesis; L-histidine biosynthesis; L-histidine from 5-phospho-alpha-D-ribose 1-diphosphate: step 2/9.</text>
</comment>
<dbReference type="NCBIfam" id="NF001613">
    <property type="entry name" value="PRK00400.1-5"/>
    <property type="match status" value="1"/>
</dbReference>
<name>A0ABV7X084_9HYPH</name>
<keyword evidence="8 11" id="KW-0378">Hydrolase</keyword>
<evidence type="ECO:0000256" key="4">
    <source>
        <dbReference type="ARBA" id="ARBA00009392"/>
    </source>
</evidence>
<reference evidence="13" key="1">
    <citation type="journal article" date="2019" name="Int. J. Syst. Evol. Microbiol.">
        <title>The Global Catalogue of Microorganisms (GCM) 10K type strain sequencing project: providing services to taxonomists for standard genome sequencing and annotation.</title>
        <authorList>
            <consortium name="The Broad Institute Genomics Platform"/>
            <consortium name="The Broad Institute Genome Sequencing Center for Infectious Disease"/>
            <person name="Wu L."/>
            <person name="Ma J."/>
        </authorList>
    </citation>
    <scope>NUCLEOTIDE SEQUENCE [LARGE SCALE GENOMIC DNA]</scope>
    <source>
        <strain evidence="13">KCTC 42281</strain>
    </source>
</reference>
<evidence type="ECO:0000256" key="6">
    <source>
        <dbReference type="ARBA" id="ARBA00022605"/>
    </source>
</evidence>
<evidence type="ECO:0000256" key="3">
    <source>
        <dbReference type="ARBA" id="ARBA00005204"/>
    </source>
</evidence>
<protein>
    <recommendedName>
        <fullName evidence="11">Phosphoribosyl-ATP pyrophosphatase</fullName>
        <shortName evidence="11">PRA-PH</shortName>
        <ecNumber evidence="11">3.6.1.31</ecNumber>
    </recommendedName>
</protein>
<evidence type="ECO:0000313" key="12">
    <source>
        <dbReference type="EMBL" id="MFC3704178.1"/>
    </source>
</evidence>
<comment type="catalytic activity">
    <reaction evidence="1 11">
        <text>1-(5-phospho-beta-D-ribosyl)-ATP + H2O = 1-(5-phospho-beta-D-ribosyl)-5'-AMP + diphosphate + H(+)</text>
        <dbReference type="Rhea" id="RHEA:22828"/>
        <dbReference type="ChEBI" id="CHEBI:15377"/>
        <dbReference type="ChEBI" id="CHEBI:15378"/>
        <dbReference type="ChEBI" id="CHEBI:33019"/>
        <dbReference type="ChEBI" id="CHEBI:59457"/>
        <dbReference type="ChEBI" id="CHEBI:73183"/>
        <dbReference type="EC" id="3.6.1.31"/>
    </reaction>
</comment>
<keyword evidence="10 11" id="KW-0368">Histidine biosynthesis</keyword>
<dbReference type="EC" id="3.6.1.31" evidence="11"/>
<evidence type="ECO:0000313" key="13">
    <source>
        <dbReference type="Proteomes" id="UP001595613"/>
    </source>
</evidence>
<evidence type="ECO:0000256" key="1">
    <source>
        <dbReference type="ARBA" id="ARBA00001460"/>
    </source>
</evidence>
<keyword evidence="5 11" id="KW-0963">Cytoplasm</keyword>
<keyword evidence="9 11" id="KW-0067">ATP-binding</keyword>
<evidence type="ECO:0000256" key="5">
    <source>
        <dbReference type="ARBA" id="ARBA00022490"/>
    </source>
</evidence>
<dbReference type="GO" id="GO:0004636">
    <property type="term" value="F:phosphoribosyl-ATP diphosphatase activity"/>
    <property type="evidence" value="ECO:0007669"/>
    <property type="project" value="UniProtKB-EC"/>
</dbReference>
<sequence>MNLEELEARLAERAAASPEDSYTAQLIARGIGKAAQKLGEEAVEAVIAAVTGDREELVKESADLLYHLLVVLRAAGVPLAAVMDELDARTASSGLAEKAARREKRR</sequence>
<dbReference type="PANTHER" id="PTHR42945">
    <property type="entry name" value="HISTIDINE BIOSYNTHESIS BIFUNCTIONAL PROTEIN"/>
    <property type="match status" value="1"/>
</dbReference>
<dbReference type="NCBIfam" id="TIGR03188">
    <property type="entry name" value="histidine_hisI"/>
    <property type="match status" value="1"/>
</dbReference>
<keyword evidence="6 11" id="KW-0028">Amino-acid biosynthesis</keyword>
<dbReference type="PANTHER" id="PTHR42945:SF9">
    <property type="entry name" value="HISTIDINE BIOSYNTHESIS BIFUNCTIONAL PROTEIN HISIE"/>
    <property type="match status" value="1"/>
</dbReference>
<evidence type="ECO:0000256" key="9">
    <source>
        <dbReference type="ARBA" id="ARBA00022840"/>
    </source>
</evidence>
<evidence type="ECO:0000256" key="11">
    <source>
        <dbReference type="HAMAP-Rule" id="MF_01020"/>
    </source>
</evidence>
<dbReference type="RefSeq" id="WP_380095561.1">
    <property type="nucleotide sequence ID" value="NZ_JBHRYD010000001.1"/>
</dbReference>
<comment type="similarity">
    <text evidence="4 11">Belongs to the PRA-PH family.</text>
</comment>
<dbReference type="InterPro" id="IPR008179">
    <property type="entry name" value="HisE"/>
</dbReference>
<organism evidence="12 13">
    <name type="scientific">Devosia honganensis</name>
    <dbReference type="NCBI Taxonomy" id="1610527"/>
    <lineage>
        <taxon>Bacteria</taxon>
        <taxon>Pseudomonadati</taxon>
        <taxon>Pseudomonadota</taxon>
        <taxon>Alphaproteobacteria</taxon>
        <taxon>Hyphomicrobiales</taxon>
        <taxon>Devosiaceae</taxon>
        <taxon>Devosia</taxon>
    </lineage>
</organism>
<dbReference type="HAMAP" id="MF_01020">
    <property type="entry name" value="HisE"/>
    <property type="match status" value="1"/>
</dbReference>
<gene>
    <name evidence="11" type="primary">hisE</name>
    <name evidence="12" type="ORF">ACFOOL_05345</name>
</gene>
<dbReference type="EMBL" id="JBHRYD010000001">
    <property type="protein sequence ID" value="MFC3704178.1"/>
    <property type="molecule type" value="Genomic_DNA"/>
</dbReference>
<evidence type="ECO:0000256" key="7">
    <source>
        <dbReference type="ARBA" id="ARBA00022741"/>
    </source>
</evidence>